<dbReference type="OrthoDB" id="9811615at2"/>
<dbReference type="eggNOG" id="COG0071">
    <property type="taxonomic scope" value="Bacteria"/>
</dbReference>
<dbReference type="CDD" id="cd06464">
    <property type="entry name" value="ACD_sHsps-like"/>
    <property type="match status" value="1"/>
</dbReference>
<evidence type="ECO:0000256" key="2">
    <source>
        <dbReference type="RuleBase" id="RU003616"/>
    </source>
</evidence>
<reference evidence="4 5" key="1">
    <citation type="submission" date="2012-06" db="EMBL/GenBank/DDBJ databases">
        <title>Finished chromosome of genome of Cylindrospermum stagnale PCC 7417.</title>
        <authorList>
            <consortium name="US DOE Joint Genome Institute"/>
            <person name="Gugger M."/>
            <person name="Coursin T."/>
            <person name="Rippka R."/>
            <person name="Tandeau De Marsac N."/>
            <person name="Huntemann M."/>
            <person name="Wei C.-L."/>
            <person name="Han J."/>
            <person name="Detter J.C."/>
            <person name="Han C."/>
            <person name="Tapia R."/>
            <person name="Chen A."/>
            <person name="Kyrpides N."/>
            <person name="Mavromatis K."/>
            <person name="Markowitz V."/>
            <person name="Szeto E."/>
            <person name="Ivanova N."/>
            <person name="Pagani I."/>
            <person name="Pati A."/>
            <person name="Goodwin L."/>
            <person name="Nordberg H.P."/>
            <person name="Cantor M.N."/>
            <person name="Hua S.X."/>
            <person name="Woyke T."/>
            <person name="Kerfeld C.A."/>
        </authorList>
    </citation>
    <scope>NUCLEOTIDE SEQUENCE [LARGE SCALE GENOMIC DNA]</scope>
    <source>
        <strain evidence="4 5">PCC 7417</strain>
    </source>
</reference>
<sequence>MALIRWDPFREIERLDPFRDAERSDPFRDVSSLQRQINRLFDRLIPTDGGERAGFNFIPAAELEETEEALNLRLEVPGLEPKDINVEVTPESVVISGERKTESRTKENGVTRSEFRYGKFQRIIPLPSLVQNDKVHAEYQNGILRLNLPKAESERHKAVKVNLG</sequence>
<comment type="similarity">
    <text evidence="1 2">Belongs to the small heat shock protein (HSP20) family.</text>
</comment>
<dbReference type="Pfam" id="PF00011">
    <property type="entry name" value="HSP20"/>
    <property type="match status" value="1"/>
</dbReference>
<dbReference type="STRING" id="56107.Cylst_0899"/>
<dbReference type="Proteomes" id="UP000010475">
    <property type="component" value="Chromosome"/>
</dbReference>
<dbReference type="KEGG" id="csg:Cylst_0899"/>
<dbReference type="Gene3D" id="2.60.40.790">
    <property type="match status" value="1"/>
</dbReference>
<gene>
    <name evidence="4" type="ORF">Cylst_0899</name>
</gene>
<organism evidence="4 5">
    <name type="scientific">Cylindrospermum stagnale PCC 7417</name>
    <dbReference type="NCBI Taxonomy" id="56107"/>
    <lineage>
        <taxon>Bacteria</taxon>
        <taxon>Bacillati</taxon>
        <taxon>Cyanobacteriota</taxon>
        <taxon>Cyanophyceae</taxon>
        <taxon>Nostocales</taxon>
        <taxon>Nostocaceae</taxon>
        <taxon>Cylindrospermum</taxon>
    </lineage>
</organism>
<dbReference type="PANTHER" id="PTHR11527">
    <property type="entry name" value="HEAT-SHOCK PROTEIN 20 FAMILY MEMBER"/>
    <property type="match status" value="1"/>
</dbReference>
<accession>K9WS65</accession>
<evidence type="ECO:0000313" key="5">
    <source>
        <dbReference type="Proteomes" id="UP000010475"/>
    </source>
</evidence>
<feature type="domain" description="SHSP" evidence="3">
    <location>
        <begin position="52"/>
        <end position="164"/>
    </location>
</feature>
<evidence type="ECO:0000313" key="4">
    <source>
        <dbReference type="EMBL" id="AFZ23225.1"/>
    </source>
</evidence>
<dbReference type="InterPro" id="IPR008978">
    <property type="entry name" value="HSP20-like_chaperone"/>
</dbReference>
<dbReference type="InterPro" id="IPR031107">
    <property type="entry name" value="Small_HSP"/>
</dbReference>
<evidence type="ECO:0000259" key="3">
    <source>
        <dbReference type="PROSITE" id="PS01031"/>
    </source>
</evidence>
<dbReference type="SUPFAM" id="SSF49764">
    <property type="entry name" value="HSP20-like chaperones"/>
    <property type="match status" value="1"/>
</dbReference>
<keyword evidence="4" id="KW-0346">Stress response</keyword>
<evidence type="ECO:0000256" key="1">
    <source>
        <dbReference type="PROSITE-ProRule" id="PRU00285"/>
    </source>
</evidence>
<keyword evidence="5" id="KW-1185">Reference proteome</keyword>
<name>K9WS65_9NOST</name>
<dbReference type="PATRIC" id="fig|56107.3.peg.1010"/>
<dbReference type="HOGENOM" id="CLU_046737_12_2_3"/>
<dbReference type="EMBL" id="CP003642">
    <property type="protein sequence ID" value="AFZ23225.1"/>
    <property type="molecule type" value="Genomic_DNA"/>
</dbReference>
<dbReference type="RefSeq" id="WP_015206481.1">
    <property type="nucleotide sequence ID" value="NC_019757.1"/>
</dbReference>
<dbReference type="AlphaFoldDB" id="K9WS65"/>
<proteinExistence type="inferred from homology"/>
<dbReference type="InterPro" id="IPR002068">
    <property type="entry name" value="A-crystallin/Hsp20_dom"/>
</dbReference>
<protein>
    <submittedName>
        <fullName evidence="4">Molecular chaperone (Small heat shock protein)</fullName>
    </submittedName>
</protein>
<dbReference type="PROSITE" id="PS01031">
    <property type="entry name" value="SHSP"/>
    <property type="match status" value="1"/>
</dbReference>